<reference evidence="1 2" key="1">
    <citation type="submission" date="2015-01" db="EMBL/GenBank/DDBJ databases">
        <title>Evolution of Trichinella species and genotypes.</title>
        <authorList>
            <person name="Korhonen P.K."/>
            <person name="Edoardo P."/>
            <person name="Giuseppe L.R."/>
            <person name="Gasser R.B."/>
        </authorList>
    </citation>
    <scope>NUCLEOTIDE SEQUENCE [LARGE SCALE GENOMIC DNA]</scope>
    <source>
        <strain evidence="1">ISS1980</strain>
    </source>
</reference>
<proteinExistence type="predicted"/>
<keyword evidence="2" id="KW-1185">Reference proteome</keyword>
<dbReference type="AlphaFoldDB" id="A0A0V1MMH5"/>
<accession>A0A0V1MMH5</accession>
<name>A0A0V1MMH5_9BILA</name>
<dbReference type="EMBL" id="JYDO01000069">
    <property type="protein sequence ID" value="KRZ73032.1"/>
    <property type="molecule type" value="Genomic_DNA"/>
</dbReference>
<sequence>MPVFKSIIKLFPKVSYVDYSVYSTLECYICVTGISLSKYINQEIFSSTNDQIQSNIKRYSKKQNWNGGVEQQEADDVIGSLLCQQVAIKWKT</sequence>
<protein>
    <submittedName>
        <fullName evidence="1">Uncharacterized protein</fullName>
    </submittedName>
</protein>
<gene>
    <name evidence="1" type="ORF">T10_8712</name>
</gene>
<evidence type="ECO:0000313" key="1">
    <source>
        <dbReference type="EMBL" id="KRZ73032.1"/>
    </source>
</evidence>
<dbReference type="Proteomes" id="UP000054843">
    <property type="component" value="Unassembled WGS sequence"/>
</dbReference>
<organism evidence="1 2">
    <name type="scientific">Trichinella papuae</name>
    <dbReference type="NCBI Taxonomy" id="268474"/>
    <lineage>
        <taxon>Eukaryota</taxon>
        <taxon>Metazoa</taxon>
        <taxon>Ecdysozoa</taxon>
        <taxon>Nematoda</taxon>
        <taxon>Enoplea</taxon>
        <taxon>Dorylaimia</taxon>
        <taxon>Trichinellida</taxon>
        <taxon>Trichinellidae</taxon>
        <taxon>Trichinella</taxon>
    </lineage>
</organism>
<evidence type="ECO:0000313" key="2">
    <source>
        <dbReference type="Proteomes" id="UP000054843"/>
    </source>
</evidence>
<comment type="caution">
    <text evidence="1">The sequence shown here is derived from an EMBL/GenBank/DDBJ whole genome shotgun (WGS) entry which is preliminary data.</text>
</comment>